<dbReference type="PANTHER" id="PTHR11103:SF18">
    <property type="entry name" value="SLR1189 PROTEIN"/>
    <property type="match status" value="1"/>
</dbReference>
<dbReference type="PIRSF" id="PIRSF037505">
    <property type="entry name" value="Betaine_HMT"/>
    <property type="match status" value="1"/>
</dbReference>
<organism evidence="6 7">
    <name type="scientific">Mesorhizobium prunaredense</name>
    <dbReference type="NCBI Taxonomy" id="1631249"/>
    <lineage>
        <taxon>Bacteria</taxon>
        <taxon>Pseudomonadati</taxon>
        <taxon>Pseudomonadota</taxon>
        <taxon>Alphaproteobacteria</taxon>
        <taxon>Hyphomicrobiales</taxon>
        <taxon>Phyllobacteriaceae</taxon>
        <taxon>Mesorhizobium</taxon>
    </lineage>
</organism>
<protein>
    <submittedName>
        <fullName evidence="6">Homocysteine S-methyltransferase</fullName>
    </submittedName>
</protein>
<evidence type="ECO:0000313" key="7">
    <source>
        <dbReference type="Proteomes" id="UP000188388"/>
    </source>
</evidence>
<evidence type="ECO:0000256" key="1">
    <source>
        <dbReference type="ARBA" id="ARBA00022603"/>
    </source>
</evidence>
<dbReference type="InterPro" id="IPR036589">
    <property type="entry name" value="HCY_dom_sf"/>
</dbReference>
<dbReference type="RefSeq" id="WP_077383648.1">
    <property type="nucleotide sequence ID" value="NZ_FTPD01000078.1"/>
</dbReference>
<dbReference type="SUPFAM" id="SSF82282">
    <property type="entry name" value="Homocysteine S-methyltransferase"/>
    <property type="match status" value="1"/>
</dbReference>
<dbReference type="Pfam" id="PF02574">
    <property type="entry name" value="S-methyl_trans"/>
    <property type="match status" value="1"/>
</dbReference>
<name>A0A1R3VIN7_9HYPH</name>
<keyword evidence="2 3" id="KW-0808">Transferase</keyword>
<feature type="binding site" evidence="3">
    <location>
        <position position="202"/>
    </location>
    <ligand>
        <name>Zn(2+)</name>
        <dbReference type="ChEBI" id="CHEBI:29105"/>
    </ligand>
</feature>
<dbReference type="InterPro" id="IPR017226">
    <property type="entry name" value="BHMT-like"/>
</dbReference>
<evidence type="ECO:0000313" key="6">
    <source>
        <dbReference type="EMBL" id="SIT59705.1"/>
    </source>
</evidence>
<dbReference type="GO" id="GO:0009086">
    <property type="term" value="P:methionine biosynthetic process"/>
    <property type="evidence" value="ECO:0007669"/>
    <property type="project" value="InterPro"/>
</dbReference>
<sequence length="299" mass="31570">MNSVILTDGGMGQELVRRSSSDPTPLWSARVLIDEPDLVRDLHAEFIRAGARVITINTYSATPERLAREGAEELFKPLQKRGIELARQARDQAGDAAIAGCLSPLFGSYAPALTISFEDTLDIYRRIVAEQADGVDLFLCETMASAEEARAAVTAASESGKPVWVSWTLADHRAPRLRSGETIAAASSALDGLPVAARLINCCRPEAIAAALPEMIALGGPVGAYANGFTSVEALKHGGTVEVLHARHDLDPDAYADQAVGWVEAGADIVGGCCEVGPPHIAALRDRLEQAGYTISGVA</sequence>
<dbReference type="STRING" id="1631249.BQ8794_80039"/>
<evidence type="ECO:0000256" key="2">
    <source>
        <dbReference type="ARBA" id="ARBA00022679"/>
    </source>
</evidence>
<keyword evidence="7" id="KW-1185">Reference proteome</keyword>
<accession>A0A1R3VIN7</accession>
<comment type="cofactor">
    <cofactor evidence="3">
        <name>Zn(2+)</name>
        <dbReference type="ChEBI" id="CHEBI:29105"/>
    </cofactor>
</comment>
<feature type="region of interest" description="Disordered" evidence="4">
    <location>
        <begin position="1"/>
        <end position="22"/>
    </location>
</feature>
<feature type="binding site" evidence="3">
    <location>
        <position position="273"/>
    </location>
    <ligand>
        <name>Zn(2+)</name>
        <dbReference type="ChEBI" id="CHEBI:29105"/>
    </ligand>
</feature>
<keyword evidence="3" id="KW-0862">Zinc</keyword>
<dbReference type="GO" id="GO:0032259">
    <property type="term" value="P:methylation"/>
    <property type="evidence" value="ECO:0007669"/>
    <property type="project" value="UniProtKB-KW"/>
</dbReference>
<dbReference type="PROSITE" id="PS50970">
    <property type="entry name" value="HCY"/>
    <property type="match status" value="1"/>
</dbReference>
<gene>
    <name evidence="6" type="ORF">BQ8794_80039</name>
</gene>
<dbReference type="InterPro" id="IPR003726">
    <property type="entry name" value="HCY_dom"/>
</dbReference>
<dbReference type="Proteomes" id="UP000188388">
    <property type="component" value="Unassembled WGS sequence"/>
</dbReference>
<feature type="domain" description="Hcy-binding" evidence="5">
    <location>
        <begin position="1"/>
        <end position="288"/>
    </location>
</feature>
<evidence type="ECO:0000256" key="4">
    <source>
        <dbReference type="SAM" id="MobiDB-lite"/>
    </source>
</evidence>
<dbReference type="PANTHER" id="PTHR11103">
    <property type="entry name" value="SLR1189 PROTEIN"/>
    <property type="match status" value="1"/>
</dbReference>
<dbReference type="Gene3D" id="3.20.20.330">
    <property type="entry name" value="Homocysteine-binding-like domain"/>
    <property type="match status" value="1"/>
</dbReference>
<keyword evidence="3" id="KW-0479">Metal-binding</keyword>
<dbReference type="GO" id="GO:0008168">
    <property type="term" value="F:methyltransferase activity"/>
    <property type="evidence" value="ECO:0007669"/>
    <property type="project" value="UniProtKB-UniRule"/>
</dbReference>
<reference evidence="7" key="1">
    <citation type="submission" date="2017-01" db="EMBL/GenBank/DDBJ databases">
        <authorList>
            <person name="Brunel B."/>
        </authorList>
    </citation>
    <scope>NUCLEOTIDE SEQUENCE [LARGE SCALE GENOMIC DNA]</scope>
</reference>
<proteinExistence type="predicted"/>
<dbReference type="AlphaFoldDB" id="A0A1R3VIN7"/>
<dbReference type="EMBL" id="FTPD01000078">
    <property type="protein sequence ID" value="SIT59705.1"/>
    <property type="molecule type" value="Genomic_DNA"/>
</dbReference>
<keyword evidence="1 3" id="KW-0489">Methyltransferase</keyword>
<evidence type="ECO:0000259" key="5">
    <source>
        <dbReference type="PROSITE" id="PS50970"/>
    </source>
</evidence>
<dbReference type="GO" id="GO:0008270">
    <property type="term" value="F:zinc ion binding"/>
    <property type="evidence" value="ECO:0007669"/>
    <property type="project" value="InterPro"/>
</dbReference>
<evidence type="ECO:0000256" key="3">
    <source>
        <dbReference type="PROSITE-ProRule" id="PRU00333"/>
    </source>
</evidence>
<feature type="binding site" evidence="3">
    <location>
        <position position="274"/>
    </location>
    <ligand>
        <name>Zn(2+)</name>
        <dbReference type="ChEBI" id="CHEBI:29105"/>
    </ligand>
</feature>